<dbReference type="InterPro" id="IPR036264">
    <property type="entry name" value="Bact_exopeptidase_dim_dom"/>
</dbReference>
<dbReference type="Pfam" id="PF01546">
    <property type="entry name" value="Peptidase_M20"/>
    <property type="match status" value="1"/>
</dbReference>
<reference evidence="3" key="1">
    <citation type="journal article" date="2019" name="Int. J. Syst. Evol. Microbiol.">
        <title>The Global Catalogue of Microorganisms (GCM) 10K type strain sequencing project: providing services to taxonomists for standard genome sequencing and annotation.</title>
        <authorList>
            <consortium name="The Broad Institute Genomics Platform"/>
            <consortium name="The Broad Institute Genome Sequencing Center for Infectious Disease"/>
            <person name="Wu L."/>
            <person name="Ma J."/>
        </authorList>
    </citation>
    <scope>NUCLEOTIDE SEQUENCE [LARGE SCALE GENOMIC DNA]</scope>
    <source>
        <strain evidence="3">CCUG 50353</strain>
    </source>
</reference>
<dbReference type="SUPFAM" id="SSF53187">
    <property type="entry name" value="Zn-dependent exopeptidases"/>
    <property type="match status" value="1"/>
</dbReference>
<comment type="caution">
    <text evidence="2">The sequence shown here is derived from an EMBL/GenBank/DDBJ whole genome shotgun (WGS) entry which is preliminary data.</text>
</comment>
<dbReference type="PANTHER" id="PTHR11014">
    <property type="entry name" value="PEPTIDASE M20 FAMILY MEMBER"/>
    <property type="match status" value="1"/>
</dbReference>
<gene>
    <name evidence="2" type="ORF">ACFO0S_07660</name>
</gene>
<sequence length="373" mass="41119">MKLELKELRQAFHKIPEPGFHEFQTKQLIEDVIASFPQEHLEIVHWRTGLIVKVTGTEPTQTIGWRTDIDGLPITEQTGVPFVSERPGFMHACGHDVHITIALGLLGALSAQPAKQHVVIYFQPAEESPGGALPMREWVKANRPDLLPDAFYALHVAPELPVGTISTKPGILFANTSELYIDLHGVEGHAAFPHQTTDMSVAVAHLLIQLQSIVSRSIDPLEPSVVTIGKMTSGTVQNIISGHARLEGTIRTMNAEVMTRIKKRIEAIVAGVEQAFECEATIDYGSSYHQVFNTPELAEAFQAFTEVDGELDFVVAKEAMTGEDFGYFLQEVPGVLFWAGAASDYGLHNAKMLPNEAMLEPIAAFLERFFRSQ</sequence>
<dbReference type="RefSeq" id="WP_378141213.1">
    <property type="nucleotide sequence ID" value="NZ_JBHSEF010000021.1"/>
</dbReference>
<dbReference type="Gene3D" id="3.40.630.10">
    <property type="entry name" value="Zn peptidases"/>
    <property type="match status" value="1"/>
</dbReference>
<dbReference type="NCBIfam" id="TIGR01891">
    <property type="entry name" value="amidohydrolases"/>
    <property type="match status" value="1"/>
</dbReference>
<dbReference type="InterPro" id="IPR017439">
    <property type="entry name" value="Amidohydrolase"/>
</dbReference>
<dbReference type="Pfam" id="PF07687">
    <property type="entry name" value="M20_dimer"/>
    <property type="match status" value="1"/>
</dbReference>
<dbReference type="CDD" id="cd05670">
    <property type="entry name" value="M20_Acy1_YkuR-like"/>
    <property type="match status" value="1"/>
</dbReference>
<dbReference type="Gene3D" id="3.30.70.360">
    <property type="match status" value="1"/>
</dbReference>
<evidence type="ECO:0000313" key="3">
    <source>
        <dbReference type="Proteomes" id="UP001595733"/>
    </source>
</evidence>
<dbReference type="Proteomes" id="UP001595733">
    <property type="component" value="Unassembled WGS sequence"/>
</dbReference>
<dbReference type="InterPro" id="IPR011650">
    <property type="entry name" value="Peptidase_M20_dimer"/>
</dbReference>
<dbReference type="SUPFAM" id="SSF55031">
    <property type="entry name" value="Bacterial exopeptidase dimerisation domain"/>
    <property type="match status" value="1"/>
</dbReference>
<evidence type="ECO:0000313" key="2">
    <source>
        <dbReference type="EMBL" id="MFC4354921.1"/>
    </source>
</evidence>
<dbReference type="PIRSF" id="PIRSF005962">
    <property type="entry name" value="Pept_M20D_amidohydro"/>
    <property type="match status" value="1"/>
</dbReference>
<dbReference type="InterPro" id="IPR002933">
    <property type="entry name" value="Peptidase_M20"/>
</dbReference>
<name>A0ABV8UUA6_9BACL</name>
<protein>
    <submittedName>
        <fullName evidence="2">N-acetyldiaminopimelate deacetylase</fullName>
    </submittedName>
</protein>
<feature type="domain" description="Peptidase M20 dimerisation" evidence="1">
    <location>
        <begin position="181"/>
        <end position="270"/>
    </location>
</feature>
<dbReference type="PANTHER" id="PTHR11014:SF98">
    <property type="entry name" value="N-ACETYLDIAMINOPIMELATE DEACETYLASE"/>
    <property type="match status" value="1"/>
</dbReference>
<proteinExistence type="predicted"/>
<organism evidence="2 3">
    <name type="scientific">Chryseomicrobium palamuruense</name>
    <dbReference type="NCBI Taxonomy" id="682973"/>
    <lineage>
        <taxon>Bacteria</taxon>
        <taxon>Bacillati</taxon>
        <taxon>Bacillota</taxon>
        <taxon>Bacilli</taxon>
        <taxon>Bacillales</taxon>
        <taxon>Caryophanaceae</taxon>
        <taxon>Chryseomicrobium</taxon>
    </lineage>
</organism>
<dbReference type="EMBL" id="JBHSEF010000021">
    <property type="protein sequence ID" value="MFC4354921.1"/>
    <property type="molecule type" value="Genomic_DNA"/>
</dbReference>
<evidence type="ECO:0000259" key="1">
    <source>
        <dbReference type="Pfam" id="PF07687"/>
    </source>
</evidence>
<keyword evidence="3" id="KW-1185">Reference proteome</keyword>
<accession>A0ABV8UUA6</accession>